<proteinExistence type="predicted"/>
<reference evidence="1" key="1">
    <citation type="submission" date="2016-04" db="EMBL/GenBank/DDBJ databases">
        <authorList>
            <person name="Evans L.H."/>
            <person name="Alamgir A."/>
            <person name="Owens N."/>
            <person name="Weber N.D."/>
            <person name="Virtaneva K."/>
            <person name="Barbian K."/>
            <person name="Babar A."/>
            <person name="Rosenke K."/>
        </authorList>
    </citation>
    <scope>NUCLEOTIDE SEQUENCE [LARGE SCALE GENOMIC DNA]</scope>
    <source>
        <strain evidence="1">CBS 101.48</strain>
    </source>
</reference>
<dbReference type="AlphaFoldDB" id="A0A168RVH0"/>
<protein>
    <submittedName>
        <fullName evidence="1">Uncharacterized protein</fullName>
    </submittedName>
</protein>
<keyword evidence="2" id="KW-1185">Reference proteome</keyword>
<dbReference type="Proteomes" id="UP000078561">
    <property type="component" value="Unassembled WGS sequence"/>
</dbReference>
<dbReference type="EMBL" id="LT554760">
    <property type="protein sequence ID" value="SAM07447.1"/>
    <property type="molecule type" value="Genomic_DNA"/>
</dbReference>
<accession>A0A168RVH0</accession>
<gene>
    <name evidence="1" type="primary">ABSGL_13090.1 scaffold 13659</name>
</gene>
<name>A0A168RVH0_ABSGL</name>
<sequence length="156" mass="17386">MIGSLFLIIRYIGSPFAPEANGSSSDDKTIGSAVTQPVKLKSTVMGTAFGMVTIQQLNNGPTALNTSPSLEKDTTLSRMALVMVCGCNHLPFRNAMQKIWLLRGDLWEAYGNETYLKIWASVKSNDPIMNVVQNWRVGLGYLHLRLRRLFSTFLIF</sequence>
<evidence type="ECO:0000313" key="1">
    <source>
        <dbReference type="EMBL" id="SAM07447.1"/>
    </source>
</evidence>
<organism evidence="1">
    <name type="scientific">Absidia glauca</name>
    <name type="common">Pin mould</name>
    <dbReference type="NCBI Taxonomy" id="4829"/>
    <lineage>
        <taxon>Eukaryota</taxon>
        <taxon>Fungi</taxon>
        <taxon>Fungi incertae sedis</taxon>
        <taxon>Mucoromycota</taxon>
        <taxon>Mucoromycotina</taxon>
        <taxon>Mucoromycetes</taxon>
        <taxon>Mucorales</taxon>
        <taxon>Cunninghamellaceae</taxon>
        <taxon>Absidia</taxon>
    </lineage>
</organism>
<evidence type="ECO:0000313" key="2">
    <source>
        <dbReference type="Proteomes" id="UP000078561"/>
    </source>
</evidence>
<dbReference type="InParanoid" id="A0A168RVH0"/>